<feature type="region of interest" description="Disordered" evidence="1">
    <location>
        <begin position="169"/>
        <end position="226"/>
    </location>
</feature>
<feature type="domain" description="DUF4232" evidence="3">
    <location>
        <begin position="59"/>
        <end position="195"/>
    </location>
</feature>
<sequence>MTPRQARRQLLLTGLPLAGALLLGACTADHAGTAGDSPSAGERPGAGPTAPGDDPTGACPESGVLIRSTGSDAAMGLRALGLELINCGTAPYRLNGYPALTVQDEQHQQIRVTVIKGAKEITSGFDAPPVPITLSPGGRATAAVLWRNTVTETTVEATTGAYLDVAPDAGRPAQAVDPDGPIDLGNTGRIGVSAWKEAEPTTPAAPPAPSQPSGAPSMAVTPDSRL</sequence>
<dbReference type="InterPro" id="IPR025326">
    <property type="entry name" value="DUF4232"/>
</dbReference>
<dbReference type="InterPro" id="IPR006311">
    <property type="entry name" value="TAT_signal"/>
</dbReference>
<organism evidence="4 5">
    <name type="scientific">Micromonospora avicenniae</name>
    <dbReference type="NCBI Taxonomy" id="1198245"/>
    <lineage>
        <taxon>Bacteria</taxon>
        <taxon>Bacillati</taxon>
        <taxon>Actinomycetota</taxon>
        <taxon>Actinomycetes</taxon>
        <taxon>Micromonosporales</taxon>
        <taxon>Micromonosporaceae</taxon>
        <taxon>Micromonospora</taxon>
    </lineage>
</organism>
<evidence type="ECO:0000259" key="3">
    <source>
        <dbReference type="Pfam" id="PF14016"/>
    </source>
</evidence>
<dbReference type="EMBL" id="FTNF01000001">
    <property type="protein sequence ID" value="SIQ19646.1"/>
    <property type="molecule type" value="Genomic_DNA"/>
</dbReference>
<proteinExistence type="predicted"/>
<keyword evidence="5" id="KW-1185">Reference proteome</keyword>
<dbReference type="PROSITE" id="PS51318">
    <property type="entry name" value="TAT"/>
    <property type="match status" value="1"/>
</dbReference>
<reference evidence="4 5" key="1">
    <citation type="submission" date="2017-01" db="EMBL/GenBank/DDBJ databases">
        <authorList>
            <person name="Mah S.A."/>
            <person name="Swanson W.J."/>
            <person name="Moy G.W."/>
            <person name="Vacquier V.D."/>
        </authorList>
    </citation>
    <scope>NUCLEOTIDE SEQUENCE [LARGE SCALE GENOMIC DNA]</scope>
    <source>
        <strain evidence="4 5">DSM 45758</strain>
    </source>
</reference>
<feature type="region of interest" description="Disordered" evidence="1">
    <location>
        <begin position="31"/>
        <end position="62"/>
    </location>
</feature>
<dbReference type="AlphaFoldDB" id="A0A1N6QTI1"/>
<dbReference type="Pfam" id="PF14016">
    <property type="entry name" value="DUF4232"/>
    <property type="match status" value="1"/>
</dbReference>
<dbReference type="OrthoDB" id="3827416at2"/>
<dbReference type="PROSITE" id="PS51257">
    <property type="entry name" value="PROKAR_LIPOPROTEIN"/>
    <property type="match status" value="1"/>
</dbReference>
<name>A0A1N6QTI1_9ACTN</name>
<dbReference type="Proteomes" id="UP000186004">
    <property type="component" value="Unassembled WGS sequence"/>
</dbReference>
<feature type="signal peptide" evidence="2">
    <location>
        <begin position="1"/>
        <end position="31"/>
    </location>
</feature>
<feature type="chain" id="PRO_5038397961" description="DUF4232 domain-containing protein" evidence="2">
    <location>
        <begin position="32"/>
        <end position="226"/>
    </location>
</feature>
<gene>
    <name evidence="4" type="ORF">SAMN05444858_101464</name>
</gene>
<feature type="compositionally biased region" description="Low complexity" evidence="1">
    <location>
        <begin position="45"/>
        <end position="58"/>
    </location>
</feature>
<protein>
    <recommendedName>
        <fullName evidence="3">DUF4232 domain-containing protein</fullName>
    </recommendedName>
</protein>
<evidence type="ECO:0000256" key="2">
    <source>
        <dbReference type="SAM" id="SignalP"/>
    </source>
</evidence>
<dbReference type="RefSeq" id="WP_076466959.1">
    <property type="nucleotide sequence ID" value="NZ_FTNF01000001.1"/>
</dbReference>
<evidence type="ECO:0000313" key="4">
    <source>
        <dbReference type="EMBL" id="SIQ19646.1"/>
    </source>
</evidence>
<evidence type="ECO:0000313" key="5">
    <source>
        <dbReference type="Proteomes" id="UP000186004"/>
    </source>
</evidence>
<keyword evidence="2" id="KW-0732">Signal</keyword>
<accession>A0A1N6QTI1</accession>
<evidence type="ECO:0000256" key="1">
    <source>
        <dbReference type="SAM" id="MobiDB-lite"/>
    </source>
</evidence>